<dbReference type="GO" id="GO:0000428">
    <property type="term" value="C:DNA-directed RNA polymerase complex"/>
    <property type="evidence" value="ECO:0007669"/>
    <property type="project" value="UniProtKB-KW"/>
</dbReference>
<comment type="caution">
    <text evidence="3">The sequence shown here is derived from an EMBL/GenBank/DDBJ whole genome shotgun (WGS) entry which is preliminary data.</text>
</comment>
<dbReference type="GO" id="GO:0006351">
    <property type="term" value="P:DNA-templated transcription"/>
    <property type="evidence" value="ECO:0007669"/>
    <property type="project" value="InterPro"/>
</dbReference>
<keyword evidence="2" id="KW-0804">Transcription</keyword>
<dbReference type="SUPFAM" id="SSF63562">
    <property type="entry name" value="RPB6/omega subunit-like"/>
    <property type="match status" value="1"/>
</dbReference>
<gene>
    <name evidence="3" type="ORF">BXT86_03315</name>
</gene>
<dbReference type="EMBL" id="MUKB01000048">
    <property type="protein sequence ID" value="OPX18025.1"/>
    <property type="molecule type" value="Genomic_DNA"/>
</dbReference>
<dbReference type="AlphaFoldDB" id="A0A1V4QGP6"/>
<dbReference type="Gene3D" id="3.90.940.10">
    <property type="match status" value="1"/>
</dbReference>
<evidence type="ECO:0000256" key="2">
    <source>
        <dbReference type="ARBA" id="ARBA00023163"/>
    </source>
</evidence>
<accession>A0A1V4QGP6</accession>
<organism evidence="3 4">
    <name type="scientific">candidate division WOR-3 bacterium 4484_100</name>
    <dbReference type="NCBI Taxonomy" id="1936077"/>
    <lineage>
        <taxon>Bacteria</taxon>
        <taxon>Bacteria division WOR-3</taxon>
    </lineage>
</organism>
<sequence length="62" mass="7475">MIIPIEKIWKRFENKYKAINIAALEARRIKDEQSKGLMDEKINPIYEAIKRLIKGKIKYREK</sequence>
<proteinExistence type="predicted"/>
<dbReference type="InterPro" id="IPR036161">
    <property type="entry name" value="RPB6/omega-like_sf"/>
</dbReference>
<evidence type="ECO:0000313" key="4">
    <source>
        <dbReference type="Proteomes" id="UP000191663"/>
    </source>
</evidence>
<evidence type="ECO:0008006" key="5">
    <source>
        <dbReference type="Google" id="ProtNLM"/>
    </source>
</evidence>
<dbReference type="GO" id="GO:0003677">
    <property type="term" value="F:DNA binding"/>
    <property type="evidence" value="ECO:0007669"/>
    <property type="project" value="InterPro"/>
</dbReference>
<reference evidence="4" key="1">
    <citation type="submission" date="2017-01" db="EMBL/GenBank/DDBJ databases">
        <title>Novel pathways for hydrocarbon cycling and metabolic interdependencies in hydrothermal sediment communities.</title>
        <authorList>
            <person name="Dombrowski N."/>
            <person name="Seitz K."/>
            <person name="Teske A."/>
            <person name="Baker B."/>
        </authorList>
    </citation>
    <scope>NUCLEOTIDE SEQUENCE [LARGE SCALE GENOMIC DNA]</scope>
</reference>
<dbReference type="Proteomes" id="UP000191663">
    <property type="component" value="Unassembled WGS sequence"/>
</dbReference>
<protein>
    <recommendedName>
        <fullName evidence="5">DNA-directed RNA polymerase</fullName>
    </recommendedName>
</protein>
<dbReference type="GO" id="GO:0003899">
    <property type="term" value="F:DNA-directed RNA polymerase activity"/>
    <property type="evidence" value="ECO:0007669"/>
    <property type="project" value="InterPro"/>
</dbReference>
<name>A0A1V4QGP6_UNCW3</name>
<evidence type="ECO:0000313" key="3">
    <source>
        <dbReference type="EMBL" id="OPX18025.1"/>
    </source>
</evidence>
<keyword evidence="1" id="KW-0240">DNA-directed RNA polymerase</keyword>
<evidence type="ECO:0000256" key="1">
    <source>
        <dbReference type="ARBA" id="ARBA00022478"/>
    </source>
</evidence>